<name>A0ABM1FBY7_PRICU</name>
<dbReference type="SMART" id="SM00054">
    <property type="entry name" value="EFh"/>
    <property type="match status" value="2"/>
</dbReference>
<evidence type="ECO:0000259" key="10">
    <source>
        <dbReference type="PROSITE" id="PS50222"/>
    </source>
</evidence>
<gene>
    <name evidence="12" type="primary">LOC106821590</name>
</gene>
<feature type="domain" description="EF-hand" evidence="10">
    <location>
        <begin position="183"/>
        <end position="218"/>
    </location>
</feature>
<proteinExistence type="predicted"/>
<dbReference type="PANTHER" id="PTHR12294">
    <property type="entry name" value="EF HAND DOMAIN FAMILY A1,A2-RELATED"/>
    <property type="match status" value="1"/>
</dbReference>
<sequence>MAALCCRLFSLNFRENIKIFHSTKRFSTSRWTNSRHYAIFPTLGLLSFGSAAAFYLYSQRKSLGVLFASAVCAAKKNVQQEQEAKDGKKPRKRNLREKRFLHFASIEYDGQIFMTPQDFLESITEEEPRPRIGRLALMDSDVRKMLKATPSRHRGGTNMFRSMHNNGLISYTEYLFLLCVLTKPQSGFRIAFNMFDTDGNRRVDKEEFLVLEQIFSQARRTKPEAAEEDEKSLTTDTSLLVHLFGQRGRDVLKYEDFHRFMDSLQSEVLELEFTEFSHGMLTIAEVDFAKILLRYTKVRIHEQEDYLERMKERIPEEKGITFKDFKQFCQFLNNLDDFAIAMRMYTYANHPVTQAEFKRAVLISTGHTLSNHVVNTVFQIFDIDGDGKLHHKEFISIMRDRLHRGFRAQLDKHEGWEAFKQCVKNEMRDA</sequence>
<dbReference type="GeneID" id="106821590"/>
<evidence type="ECO:0000313" key="12">
    <source>
        <dbReference type="RefSeq" id="XP_014681958.1"/>
    </source>
</evidence>
<evidence type="ECO:0000256" key="7">
    <source>
        <dbReference type="ARBA" id="ARBA00023128"/>
    </source>
</evidence>
<keyword evidence="9" id="KW-0812">Transmembrane</keyword>
<evidence type="ECO:0000256" key="6">
    <source>
        <dbReference type="ARBA" id="ARBA00022946"/>
    </source>
</evidence>
<evidence type="ECO:0000256" key="1">
    <source>
        <dbReference type="ARBA" id="ARBA00004273"/>
    </source>
</evidence>
<accession>A0ABM1FBY7</accession>
<keyword evidence="8 9" id="KW-0472">Membrane</keyword>
<dbReference type="InterPro" id="IPR018247">
    <property type="entry name" value="EF_Hand_1_Ca_BS"/>
</dbReference>
<dbReference type="InterPro" id="IPR002048">
    <property type="entry name" value="EF_hand_dom"/>
</dbReference>
<keyword evidence="5" id="KW-0106">Calcium</keyword>
<dbReference type="PROSITE" id="PS50222">
    <property type="entry name" value="EF_HAND_2"/>
    <property type="match status" value="2"/>
</dbReference>
<dbReference type="Pfam" id="PF13202">
    <property type="entry name" value="EF-hand_5"/>
    <property type="match status" value="1"/>
</dbReference>
<evidence type="ECO:0000256" key="9">
    <source>
        <dbReference type="SAM" id="Phobius"/>
    </source>
</evidence>
<keyword evidence="11" id="KW-1185">Reference proteome</keyword>
<keyword evidence="6" id="KW-0809">Transit peptide</keyword>
<organism evidence="11 12">
    <name type="scientific">Priapulus caudatus</name>
    <name type="common">Priapulid worm</name>
    <dbReference type="NCBI Taxonomy" id="37621"/>
    <lineage>
        <taxon>Eukaryota</taxon>
        <taxon>Metazoa</taxon>
        <taxon>Ecdysozoa</taxon>
        <taxon>Scalidophora</taxon>
        <taxon>Priapulida</taxon>
        <taxon>Priapulimorpha</taxon>
        <taxon>Priapulimorphida</taxon>
        <taxon>Priapulidae</taxon>
        <taxon>Priapulus</taxon>
    </lineage>
</organism>
<dbReference type="SUPFAM" id="SSF47473">
    <property type="entry name" value="EF-hand"/>
    <property type="match status" value="2"/>
</dbReference>
<evidence type="ECO:0000256" key="4">
    <source>
        <dbReference type="ARBA" id="ARBA00022792"/>
    </source>
</evidence>
<dbReference type="InterPro" id="IPR011992">
    <property type="entry name" value="EF-hand-dom_pair"/>
</dbReference>
<dbReference type="InterPro" id="IPR039800">
    <property type="entry name" value="MICU1/2/3"/>
</dbReference>
<comment type="subcellular location">
    <subcellularLocation>
        <location evidence="1">Mitochondrion inner membrane</location>
    </subcellularLocation>
    <subcellularLocation>
        <location evidence="2">Mitochondrion intermembrane space</location>
    </subcellularLocation>
</comment>
<dbReference type="Proteomes" id="UP000695022">
    <property type="component" value="Unplaced"/>
</dbReference>
<keyword evidence="3" id="KW-0677">Repeat</keyword>
<evidence type="ECO:0000256" key="2">
    <source>
        <dbReference type="ARBA" id="ARBA00004569"/>
    </source>
</evidence>
<protein>
    <submittedName>
        <fullName evidence="12">Calcium uptake protein 3, mitochondrial-like isoform X1</fullName>
    </submittedName>
</protein>
<evidence type="ECO:0000256" key="3">
    <source>
        <dbReference type="ARBA" id="ARBA00022737"/>
    </source>
</evidence>
<dbReference type="RefSeq" id="XP_014681958.1">
    <property type="nucleotide sequence ID" value="XM_014826472.1"/>
</dbReference>
<evidence type="ECO:0000256" key="8">
    <source>
        <dbReference type="ARBA" id="ARBA00023136"/>
    </source>
</evidence>
<keyword evidence="9" id="KW-1133">Transmembrane helix</keyword>
<reference evidence="12" key="1">
    <citation type="submission" date="2025-08" db="UniProtKB">
        <authorList>
            <consortium name="RefSeq"/>
        </authorList>
    </citation>
    <scope>IDENTIFICATION</scope>
</reference>
<keyword evidence="7" id="KW-0496">Mitochondrion</keyword>
<dbReference type="Gene3D" id="1.10.238.10">
    <property type="entry name" value="EF-hand"/>
    <property type="match status" value="2"/>
</dbReference>
<keyword evidence="4" id="KW-0999">Mitochondrion inner membrane</keyword>
<feature type="domain" description="EF-hand" evidence="10">
    <location>
        <begin position="369"/>
        <end position="404"/>
    </location>
</feature>
<evidence type="ECO:0000256" key="5">
    <source>
        <dbReference type="ARBA" id="ARBA00022837"/>
    </source>
</evidence>
<dbReference type="PROSITE" id="PS00018">
    <property type="entry name" value="EF_HAND_1"/>
    <property type="match status" value="1"/>
</dbReference>
<evidence type="ECO:0000313" key="11">
    <source>
        <dbReference type="Proteomes" id="UP000695022"/>
    </source>
</evidence>
<feature type="transmembrane region" description="Helical" evidence="9">
    <location>
        <begin position="37"/>
        <end position="57"/>
    </location>
</feature>
<dbReference type="PANTHER" id="PTHR12294:SF13">
    <property type="entry name" value="MITOCHONDRIAL CALCIUM UPTAKE 3, ISOFORM D"/>
    <property type="match status" value="1"/>
</dbReference>
<dbReference type="Pfam" id="PF13833">
    <property type="entry name" value="EF-hand_8"/>
    <property type="match status" value="1"/>
</dbReference>